<keyword evidence="3" id="KW-1185">Reference proteome</keyword>
<feature type="domain" description="SCP" evidence="1">
    <location>
        <begin position="6"/>
        <end position="61"/>
    </location>
</feature>
<evidence type="ECO:0000313" key="3">
    <source>
        <dbReference type="Proteomes" id="UP000024635"/>
    </source>
</evidence>
<comment type="caution">
    <text evidence="2">The sequence shown here is derived from an EMBL/GenBank/DDBJ whole genome shotgun (WGS) entry which is preliminary data.</text>
</comment>
<evidence type="ECO:0000313" key="2">
    <source>
        <dbReference type="EMBL" id="EYB93549.1"/>
    </source>
</evidence>
<gene>
    <name evidence="2" type="primary">Acey_s0181.g870</name>
    <name evidence="2" type="ORF">Y032_0181g870</name>
</gene>
<reference evidence="3" key="1">
    <citation type="journal article" date="2015" name="Nat. Genet.">
        <title>The genome and transcriptome of the zoonotic hookworm Ancylostoma ceylanicum identify infection-specific gene families.</title>
        <authorList>
            <person name="Schwarz E.M."/>
            <person name="Hu Y."/>
            <person name="Antoshechkin I."/>
            <person name="Miller M.M."/>
            <person name="Sternberg P.W."/>
            <person name="Aroian R.V."/>
        </authorList>
    </citation>
    <scope>NUCLEOTIDE SEQUENCE</scope>
    <source>
        <strain evidence="3">HY135</strain>
    </source>
</reference>
<dbReference type="Proteomes" id="UP000024635">
    <property type="component" value="Unassembled WGS sequence"/>
</dbReference>
<proteinExistence type="predicted"/>
<dbReference type="AlphaFoldDB" id="A0A016STC1"/>
<name>A0A016STC1_9BILA</name>
<sequence length="72" mass="8464">MLEKRVRPEGKTKGEEVEEALDYWLKKDPLDGRAKMENSENKKVGCAYKVVEPLVYFVCAYSRRYEAIRYVS</sequence>
<protein>
    <recommendedName>
        <fullName evidence="1">SCP domain-containing protein</fullName>
    </recommendedName>
</protein>
<evidence type="ECO:0000259" key="1">
    <source>
        <dbReference type="Pfam" id="PF00188"/>
    </source>
</evidence>
<dbReference type="Pfam" id="PF00188">
    <property type="entry name" value="CAP"/>
    <property type="match status" value="1"/>
</dbReference>
<organism evidence="2 3">
    <name type="scientific">Ancylostoma ceylanicum</name>
    <dbReference type="NCBI Taxonomy" id="53326"/>
    <lineage>
        <taxon>Eukaryota</taxon>
        <taxon>Metazoa</taxon>
        <taxon>Ecdysozoa</taxon>
        <taxon>Nematoda</taxon>
        <taxon>Chromadorea</taxon>
        <taxon>Rhabditida</taxon>
        <taxon>Rhabditina</taxon>
        <taxon>Rhabditomorpha</taxon>
        <taxon>Strongyloidea</taxon>
        <taxon>Ancylostomatidae</taxon>
        <taxon>Ancylostomatinae</taxon>
        <taxon>Ancylostoma</taxon>
    </lineage>
</organism>
<dbReference type="EMBL" id="JARK01001517">
    <property type="protein sequence ID" value="EYB93549.1"/>
    <property type="molecule type" value="Genomic_DNA"/>
</dbReference>
<accession>A0A016STC1</accession>
<dbReference type="InterPro" id="IPR014044">
    <property type="entry name" value="CAP_dom"/>
</dbReference>